<evidence type="ECO:0000313" key="13">
    <source>
        <dbReference type="Proteomes" id="UP001623330"/>
    </source>
</evidence>
<evidence type="ECO:0000256" key="5">
    <source>
        <dbReference type="ARBA" id="ARBA00022502"/>
    </source>
</evidence>
<comment type="subcellular location">
    <subcellularLocation>
        <location evidence="11">Endoplasmic reticulum membrane</location>
        <topology evidence="11">Single-pass membrane protein</topology>
    </subcellularLocation>
    <subcellularLocation>
        <location evidence="1">Endoplasmic reticulum membrane</location>
        <topology evidence="1">Single-pass type III membrane protein</topology>
    </subcellularLocation>
</comment>
<keyword evidence="6 11" id="KW-0812">Transmembrane</keyword>
<keyword evidence="10" id="KW-0325">Glycoprotein</keyword>
<keyword evidence="13" id="KW-1185">Reference proteome</keyword>
<evidence type="ECO:0000256" key="4">
    <source>
        <dbReference type="ARBA" id="ARBA00020410"/>
    </source>
</evidence>
<sequence length="416" mass="47840">MEGVRHRVTVLFENEEALEGAQTSGKGVLVKPDGVSVVQQRWIYAVDQDLGDVRITWRVPGADRERSVIDSYYAPGLNVYNLDKEYPHQDVFGYKSIQNDYYKIRHLDEWKDMRRFLPAAEVIGLKWRPEMCDYDIMLKDKVIQVNEYCPLKEEVEFFKDAQKTEIGLFYVDSADIEDVNLSGLRCTWIDDGDDINKCEKTTLFYKPAHVFPKNSNTSIEQVFPVGLHPKVQIDLTQHNEIPNCKYFLYNTLPVSLFFDKFQTPNCLVYGISDLEAPEYANAFIKGWGSEVLVALEGGKMNEITFHSRYQKPGEMAGSNTVNFEPNVFLACDSSEEVAKNPFYAKNWGYESMFTKNTVFHHLNSTNISVDIPYPDENNHAIVEKVTFSIVLLAILYLLSKMLKFLTYKQDKGAKKQ</sequence>
<accession>A0ABR4NYI5</accession>
<comment type="pathway">
    <text evidence="2 11">Glycolipid biosynthesis; glycosylphosphatidylinositol-anchor biosynthesis.</text>
</comment>
<keyword evidence="8 11" id="KW-1133">Transmembrane helix</keyword>
<evidence type="ECO:0000256" key="2">
    <source>
        <dbReference type="ARBA" id="ARBA00004687"/>
    </source>
</evidence>
<evidence type="ECO:0000256" key="1">
    <source>
        <dbReference type="ARBA" id="ARBA00004643"/>
    </source>
</evidence>
<evidence type="ECO:0000256" key="10">
    <source>
        <dbReference type="ARBA" id="ARBA00023180"/>
    </source>
</evidence>
<comment type="similarity">
    <text evidence="3 11">Belongs to the PIGX family.</text>
</comment>
<dbReference type="SMART" id="SM00780">
    <property type="entry name" value="PIG-X"/>
    <property type="match status" value="1"/>
</dbReference>
<proteinExistence type="inferred from homology"/>
<keyword evidence="9 11" id="KW-0472">Membrane</keyword>
<comment type="caution">
    <text evidence="12">The sequence shown here is derived from an EMBL/GenBank/DDBJ whole genome shotgun (WGS) entry which is preliminary data.</text>
</comment>
<dbReference type="InterPro" id="IPR042322">
    <property type="entry name" value="Pbn1"/>
</dbReference>
<keyword evidence="7 11" id="KW-0256">Endoplasmic reticulum</keyword>
<evidence type="ECO:0000256" key="3">
    <source>
        <dbReference type="ARBA" id="ARBA00010345"/>
    </source>
</evidence>
<gene>
    <name evidence="12" type="ORF">RNJ44_03006</name>
</gene>
<dbReference type="InterPro" id="IPR013233">
    <property type="entry name" value="PIG-X/PBN1"/>
</dbReference>
<feature type="transmembrane region" description="Helical" evidence="11">
    <location>
        <begin position="385"/>
        <end position="405"/>
    </location>
</feature>
<name>A0ABR4NYI5_9SACH</name>
<evidence type="ECO:0000256" key="6">
    <source>
        <dbReference type="ARBA" id="ARBA00022692"/>
    </source>
</evidence>
<evidence type="ECO:0000256" key="11">
    <source>
        <dbReference type="RuleBase" id="RU366056"/>
    </source>
</evidence>
<dbReference type="EMBL" id="JBEVYD010000003">
    <property type="protein sequence ID" value="KAL3234244.1"/>
    <property type="molecule type" value="Genomic_DNA"/>
</dbReference>
<dbReference type="Pfam" id="PF08320">
    <property type="entry name" value="PIG-X"/>
    <property type="match status" value="1"/>
</dbReference>
<comment type="function">
    <text evidence="11">Required for proper folding and/or the stability of a subset of proteins in the endoplasmic reticulum. Component of glycosylphosphatidylinositol-mannosyltransferase 1 which transfers the first of the 4 mannoses in the GPI-anchor precursors during GPI-anchor biosynthesis. Probably acts by stabilizing the mannosyltransferase GPI14.</text>
</comment>
<keyword evidence="5 11" id="KW-0337">GPI-anchor biosynthesis</keyword>
<dbReference type="PANTHER" id="PTHR28533">
    <property type="entry name" value="PROTEIN PBN1"/>
    <property type="match status" value="1"/>
</dbReference>
<reference evidence="12 13" key="1">
    <citation type="submission" date="2024-05" db="EMBL/GenBank/DDBJ databases">
        <title>Long read based assembly of the Candida bracarensis genome reveals expanded adhesin content.</title>
        <authorList>
            <person name="Marcet-Houben M."/>
            <person name="Ksiezopolska E."/>
            <person name="Gabaldon T."/>
        </authorList>
    </citation>
    <scope>NUCLEOTIDE SEQUENCE [LARGE SCALE GENOMIC DNA]</scope>
    <source>
        <strain evidence="12 13">CBM6</strain>
    </source>
</reference>
<protein>
    <recommendedName>
        <fullName evidence="4 11">Protein PBN1</fullName>
    </recommendedName>
</protein>
<evidence type="ECO:0000256" key="7">
    <source>
        <dbReference type="ARBA" id="ARBA00022824"/>
    </source>
</evidence>
<evidence type="ECO:0000313" key="12">
    <source>
        <dbReference type="EMBL" id="KAL3234244.1"/>
    </source>
</evidence>
<evidence type="ECO:0000256" key="8">
    <source>
        <dbReference type="ARBA" id="ARBA00022989"/>
    </source>
</evidence>
<dbReference type="Proteomes" id="UP001623330">
    <property type="component" value="Unassembled WGS sequence"/>
</dbReference>
<organism evidence="12 13">
    <name type="scientific">Nakaseomyces bracarensis</name>
    <dbReference type="NCBI Taxonomy" id="273131"/>
    <lineage>
        <taxon>Eukaryota</taxon>
        <taxon>Fungi</taxon>
        <taxon>Dikarya</taxon>
        <taxon>Ascomycota</taxon>
        <taxon>Saccharomycotina</taxon>
        <taxon>Saccharomycetes</taxon>
        <taxon>Saccharomycetales</taxon>
        <taxon>Saccharomycetaceae</taxon>
        <taxon>Nakaseomyces</taxon>
    </lineage>
</organism>
<evidence type="ECO:0000256" key="9">
    <source>
        <dbReference type="ARBA" id="ARBA00023136"/>
    </source>
</evidence>
<dbReference type="PANTHER" id="PTHR28533:SF1">
    <property type="entry name" value="PROTEIN PBN1"/>
    <property type="match status" value="1"/>
</dbReference>